<dbReference type="AlphaFoldDB" id="A0AA41TY02"/>
<keyword evidence="2" id="KW-1185">Reference proteome</keyword>
<evidence type="ECO:0000313" key="2">
    <source>
        <dbReference type="Proteomes" id="UP001165378"/>
    </source>
</evidence>
<protein>
    <submittedName>
        <fullName evidence="1">Uncharacterized protein</fullName>
    </submittedName>
</protein>
<accession>A0AA41TY02</accession>
<gene>
    <name evidence="1" type="ORF">LZ495_09035</name>
</gene>
<proteinExistence type="predicted"/>
<name>A0AA41TY02_9ACTN</name>
<reference evidence="1" key="1">
    <citation type="submission" date="2022-01" db="EMBL/GenBank/DDBJ databases">
        <title>Genome-Based Taxonomic Classification of the Phylum Actinobacteria.</title>
        <authorList>
            <person name="Gao Y."/>
        </authorList>
    </citation>
    <scope>NUCLEOTIDE SEQUENCE</scope>
    <source>
        <strain evidence="1">KLBMP 8922</strain>
    </source>
</reference>
<dbReference type="EMBL" id="JAKFHA010000003">
    <property type="protein sequence ID" value="MCF2527353.1"/>
    <property type="molecule type" value="Genomic_DNA"/>
</dbReference>
<sequence>MDETAAIDLATARYRETEQAHEAARQDAIAAVTDALRAGIRQSDVVAHSPFTASFVRRLARENGIKAAHKRASRPVPDTES</sequence>
<comment type="caution">
    <text evidence="1">The sequence shown here is derived from an EMBL/GenBank/DDBJ whole genome shotgun (WGS) entry which is preliminary data.</text>
</comment>
<organism evidence="1 2">
    <name type="scientific">Yinghuangia soli</name>
    <dbReference type="NCBI Taxonomy" id="2908204"/>
    <lineage>
        <taxon>Bacteria</taxon>
        <taxon>Bacillati</taxon>
        <taxon>Actinomycetota</taxon>
        <taxon>Actinomycetes</taxon>
        <taxon>Kitasatosporales</taxon>
        <taxon>Streptomycetaceae</taxon>
        <taxon>Yinghuangia</taxon>
    </lineage>
</organism>
<evidence type="ECO:0000313" key="1">
    <source>
        <dbReference type="EMBL" id="MCF2527353.1"/>
    </source>
</evidence>
<dbReference type="Proteomes" id="UP001165378">
    <property type="component" value="Unassembled WGS sequence"/>
</dbReference>
<dbReference type="RefSeq" id="WP_235051488.1">
    <property type="nucleotide sequence ID" value="NZ_JAKFHA010000003.1"/>
</dbReference>